<evidence type="ECO:0000256" key="5">
    <source>
        <dbReference type="ARBA" id="ARBA00022679"/>
    </source>
</evidence>
<comment type="catalytic activity">
    <reaction evidence="1">
        <text>ATP + protein L-histidine = ADP + protein N-phospho-L-histidine.</text>
        <dbReference type="EC" id="2.7.13.3"/>
    </reaction>
</comment>
<dbReference type="InterPro" id="IPR050980">
    <property type="entry name" value="2C_sensor_his_kinase"/>
</dbReference>
<dbReference type="SUPFAM" id="SSF47384">
    <property type="entry name" value="Homodimeric domain of signal transducing histidine kinase"/>
    <property type="match status" value="1"/>
</dbReference>
<proteinExistence type="predicted"/>
<keyword evidence="7" id="KW-0418">Kinase</keyword>
<keyword evidence="9" id="KW-0175">Coiled coil</keyword>
<evidence type="ECO:0000256" key="9">
    <source>
        <dbReference type="SAM" id="Coils"/>
    </source>
</evidence>
<feature type="domain" description="HAMP" evidence="12">
    <location>
        <begin position="199"/>
        <end position="251"/>
    </location>
</feature>
<keyword evidence="8" id="KW-0067">ATP-binding</keyword>
<evidence type="ECO:0000259" key="12">
    <source>
        <dbReference type="PROSITE" id="PS50885"/>
    </source>
</evidence>
<dbReference type="Gene3D" id="1.10.287.130">
    <property type="match status" value="1"/>
</dbReference>
<evidence type="ECO:0000256" key="2">
    <source>
        <dbReference type="ARBA" id="ARBA00004651"/>
    </source>
</evidence>
<dbReference type="PANTHER" id="PTHR44936:SF10">
    <property type="entry name" value="SENSOR PROTEIN RSTB"/>
    <property type="match status" value="1"/>
</dbReference>
<dbReference type="Gene3D" id="6.10.340.10">
    <property type="match status" value="1"/>
</dbReference>
<comment type="subcellular location">
    <subcellularLocation>
        <location evidence="2">Cell membrane</location>
        <topology evidence="2">Multi-pass membrane protein</topology>
    </subcellularLocation>
</comment>
<evidence type="ECO:0000256" key="1">
    <source>
        <dbReference type="ARBA" id="ARBA00000085"/>
    </source>
</evidence>
<keyword evidence="6" id="KW-0547">Nucleotide-binding</keyword>
<evidence type="ECO:0000313" key="13">
    <source>
        <dbReference type="EMBL" id="KKN87891.1"/>
    </source>
</evidence>
<gene>
    <name evidence="13" type="ORF">LCGC14_0254220</name>
</gene>
<organism evidence="13">
    <name type="scientific">marine sediment metagenome</name>
    <dbReference type="NCBI Taxonomy" id="412755"/>
    <lineage>
        <taxon>unclassified sequences</taxon>
        <taxon>metagenomes</taxon>
        <taxon>ecological metagenomes</taxon>
    </lineage>
</organism>
<feature type="transmembrane region" description="Helical" evidence="11">
    <location>
        <begin position="172"/>
        <end position="195"/>
    </location>
</feature>
<dbReference type="Pfam" id="PF00672">
    <property type="entry name" value="HAMP"/>
    <property type="match status" value="1"/>
</dbReference>
<comment type="caution">
    <text evidence="13">The sequence shown here is derived from an EMBL/GenBank/DDBJ whole genome shotgun (WGS) entry which is preliminary data.</text>
</comment>
<dbReference type="CDD" id="cd00082">
    <property type="entry name" value="HisKA"/>
    <property type="match status" value="1"/>
</dbReference>
<keyword evidence="11" id="KW-0472">Membrane</keyword>
<keyword evidence="11" id="KW-0812">Transmembrane</keyword>
<evidence type="ECO:0000256" key="3">
    <source>
        <dbReference type="ARBA" id="ARBA00012438"/>
    </source>
</evidence>
<dbReference type="GO" id="GO:0005524">
    <property type="term" value="F:ATP binding"/>
    <property type="evidence" value="ECO:0007669"/>
    <property type="project" value="UniProtKB-KW"/>
</dbReference>
<dbReference type="InterPro" id="IPR003661">
    <property type="entry name" value="HisK_dim/P_dom"/>
</dbReference>
<reference evidence="13" key="1">
    <citation type="journal article" date="2015" name="Nature">
        <title>Complex archaea that bridge the gap between prokaryotes and eukaryotes.</title>
        <authorList>
            <person name="Spang A."/>
            <person name="Saw J.H."/>
            <person name="Jorgensen S.L."/>
            <person name="Zaremba-Niedzwiedzka K."/>
            <person name="Martijn J."/>
            <person name="Lind A.E."/>
            <person name="van Eijk R."/>
            <person name="Schleper C."/>
            <person name="Guy L."/>
            <person name="Ettema T.J."/>
        </authorList>
    </citation>
    <scope>NUCLEOTIDE SEQUENCE</scope>
</reference>
<evidence type="ECO:0000256" key="4">
    <source>
        <dbReference type="ARBA" id="ARBA00022475"/>
    </source>
</evidence>
<dbReference type="PROSITE" id="PS50885">
    <property type="entry name" value="HAMP"/>
    <property type="match status" value="1"/>
</dbReference>
<dbReference type="AlphaFoldDB" id="A0A0F9WP23"/>
<keyword evidence="5" id="KW-0808">Transferase</keyword>
<dbReference type="EC" id="2.7.13.3" evidence="3"/>
<evidence type="ECO:0000256" key="8">
    <source>
        <dbReference type="ARBA" id="ARBA00022840"/>
    </source>
</evidence>
<feature type="region of interest" description="Disordered" evidence="10">
    <location>
        <begin position="336"/>
        <end position="357"/>
    </location>
</feature>
<dbReference type="EMBL" id="LAZR01000133">
    <property type="protein sequence ID" value="KKN87891.1"/>
    <property type="molecule type" value="Genomic_DNA"/>
</dbReference>
<evidence type="ECO:0000256" key="10">
    <source>
        <dbReference type="SAM" id="MobiDB-lite"/>
    </source>
</evidence>
<dbReference type="PANTHER" id="PTHR44936">
    <property type="entry name" value="SENSOR PROTEIN CREC"/>
    <property type="match status" value="1"/>
</dbReference>
<keyword evidence="4" id="KW-1003">Cell membrane</keyword>
<dbReference type="SMART" id="SM00304">
    <property type="entry name" value="HAMP"/>
    <property type="match status" value="1"/>
</dbReference>
<dbReference type="SMART" id="SM00388">
    <property type="entry name" value="HisKA"/>
    <property type="match status" value="1"/>
</dbReference>
<name>A0A0F9WP23_9ZZZZ</name>
<accession>A0A0F9WP23</accession>
<protein>
    <recommendedName>
        <fullName evidence="3">histidine kinase</fullName>
        <ecNumber evidence="3">2.7.13.3</ecNumber>
    </recommendedName>
</protein>
<dbReference type="InterPro" id="IPR036097">
    <property type="entry name" value="HisK_dim/P_sf"/>
</dbReference>
<sequence length="357" mass="40408">MLRRKLLIVFGSLVILLVCMAVFDIWALHGLLRQLDHVNTEAFTTVDNTNQLNATLTKIEVELYQLQVAETHHLDALIDQVNTMRHLLDEIGAHYLIENSEASKYYADLRAKYPKFEHRVSSLATAQDVELARRYNLQALAAAAAMREDAGRINEEARAHARREQGALASRFRWLILGVALGSMLVINVSIIVLLRAAAMVLGPVDQLVQTSRRLTQEAYDRQPDLEEKDEFLELAEAYDSLAERIRTHEQQRMETLGQAALTLNHELNNAMATIELQLQVLSRQAGGGDQVESSLRQIHENLRRMTQTVESLKNIRRIVLTDYVAGVKMLDLKRSTEAEPPDPKVRPGSVKKVNHR</sequence>
<dbReference type="GO" id="GO:0016020">
    <property type="term" value="C:membrane"/>
    <property type="evidence" value="ECO:0007669"/>
    <property type="project" value="InterPro"/>
</dbReference>
<dbReference type="InterPro" id="IPR003660">
    <property type="entry name" value="HAMP_dom"/>
</dbReference>
<dbReference type="GO" id="GO:0000155">
    <property type="term" value="F:phosphorelay sensor kinase activity"/>
    <property type="evidence" value="ECO:0007669"/>
    <property type="project" value="InterPro"/>
</dbReference>
<evidence type="ECO:0000256" key="6">
    <source>
        <dbReference type="ARBA" id="ARBA00022741"/>
    </source>
</evidence>
<feature type="compositionally biased region" description="Basic and acidic residues" evidence="10">
    <location>
        <begin position="336"/>
        <end position="346"/>
    </location>
</feature>
<keyword evidence="11" id="KW-1133">Transmembrane helix</keyword>
<evidence type="ECO:0000256" key="11">
    <source>
        <dbReference type="SAM" id="Phobius"/>
    </source>
</evidence>
<evidence type="ECO:0000256" key="7">
    <source>
        <dbReference type="ARBA" id="ARBA00022777"/>
    </source>
</evidence>
<feature type="coiled-coil region" evidence="9">
    <location>
        <begin position="265"/>
        <end position="316"/>
    </location>
</feature>